<evidence type="ECO:0000256" key="2">
    <source>
        <dbReference type="SAM" id="MobiDB-lite"/>
    </source>
</evidence>
<dbReference type="Gene3D" id="1.25.10.10">
    <property type="entry name" value="Leucine-rich Repeat Variant"/>
    <property type="match status" value="1"/>
</dbReference>
<dbReference type="GO" id="GO:0008278">
    <property type="term" value="C:cohesin complex"/>
    <property type="evidence" value="ECO:0007669"/>
    <property type="project" value="TreeGrafter"/>
</dbReference>
<dbReference type="InterPro" id="IPR056396">
    <property type="entry name" value="HEAT_SCC3-SA"/>
</dbReference>
<feature type="domain" description="SCD" evidence="3">
    <location>
        <begin position="350"/>
        <end position="435"/>
    </location>
</feature>
<feature type="compositionally biased region" description="Basic residues" evidence="2">
    <location>
        <begin position="85"/>
        <end position="101"/>
    </location>
</feature>
<dbReference type="OrthoDB" id="498590at2759"/>
<dbReference type="Pfam" id="PF08514">
    <property type="entry name" value="STAG"/>
    <property type="match status" value="1"/>
</dbReference>
<dbReference type="GO" id="GO:0007062">
    <property type="term" value="P:sister chromatid cohesion"/>
    <property type="evidence" value="ECO:0007669"/>
    <property type="project" value="UniProtKB-ARBA"/>
</dbReference>
<name>A0A1A5ZWE0_9TREE</name>
<dbReference type="Pfam" id="PF21581">
    <property type="entry name" value="SCD"/>
    <property type="match status" value="1"/>
</dbReference>
<dbReference type="PANTHER" id="PTHR11199">
    <property type="entry name" value="STROMAL ANTIGEN"/>
    <property type="match status" value="1"/>
</dbReference>
<dbReference type="InterPro" id="IPR011989">
    <property type="entry name" value="ARM-like"/>
</dbReference>
<feature type="compositionally biased region" description="Acidic residues" evidence="2">
    <location>
        <begin position="47"/>
        <end position="65"/>
    </location>
</feature>
<dbReference type="GO" id="GO:0005634">
    <property type="term" value="C:nucleus"/>
    <property type="evidence" value="ECO:0007669"/>
    <property type="project" value="TreeGrafter"/>
</dbReference>
<feature type="region of interest" description="Disordered" evidence="2">
    <location>
        <begin position="1185"/>
        <end position="1336"/>
    </location>
</feature>
<dbReference type="VEuPathDB" id="FungiDB:I303_08028"/>
<dbReference type="SUPFAM" id="SSF48371">
    <property type="entry name" value="ARM repeat"/>
    <property type="match status" value="1"/>
</dbReference>
<feature type="coiled-coil region" evidence="1">
    <location>
        <begin position="314"/>
        <end position="341"/>
    </location>
</feature>
<dbReference type="GO" id="GO:0000785">
    <property type="term" value="C:chromatin"/>
    <property type="evidence" value="ECO:0007669"/>
    <property type="project" value="TreeGrafter"/>
</dbReference>
<evidence type="ECO:0000259" key="3">
    <source>
        <dbReference type="PROSITE" id="PS51425"/>
    </source>
</evidence>
<dbReference type="PROSITE" id="PS51425">
    <property type="entry name" value="SCD"/>
    <property type="match status" value="1"/>
</dbReference>
<dbReference type="InterPro" id="IPR016024">
    <property type="entry name" value="ARM-type_fold"/>
</dbReference>
<reference evidence="4" key="1">
    <citation type="submission" date="2013-07" db="EMBL/GenBank/DDBJ databases">
        <title>The Genome Sequence of Cryptococcus dejecticola CBS10117.</title>
        <authorList>
            <consortium name="The Broad Institute Genome Sequencing Platform"/>
            <person name="Cuomo C."/>
            <person name="Litvintseva A."/>
            <person name="Chen Y."/>
            <person name="Heitman J."/>
            <person name="Sun S."/>
            <person name="Springer D."/>
            <person name="Dromer F."/>
            <person name="Young S.K."/>
            <person name="Zeng Q."/>
            <person name="Gargeya S."/>
            <person name="Fitzgerald M."/>
            <person name="Abouelleil A."/>
            <person name="Alvarado L."/>
            <person name="Berlin A.M."/>
            <person name="Chapman S.B."/>
            <person name="Dewar J."/>
            <person name="Goldberg J."/>
            <person name="Griggs A."/>
            <person name="Gujja S."/>
            <person name="Hansen M."/>
            <person name="Howarth C."/>
            <person name="Imamovic A."/>
            <person name="Larimer J."/>
            <person name="McCowan C."/>
            <person name="Murphy C."/>
            <person name="Pearson M."/>
            <person name="Priest M."/>
            <person name="Roberts A."/>
            <person name="Saif S."/>
            <person name="Shea T."/>
            <person name="Sykes S."/>
            <person name="Wortman J."/>
            <person name="Nusbaum C."/>
            <person name="Birren B."/>
        </authorList>
    </citation>
    <scope>NUCLEOTIDE SEQUENCE [LARGE SCALE GENOMIC DNA]</scope>
    <source>
        <strain evidence="4">CBS 10117</strain>
    </source>
</reference>
<dbReference type="InterPro" id="IPR013721">
    <property type="entry name" value="STAG"/>
</dbReference>
<feature type="compositionally biased region" description="Acidic residues" evidence="2">
    <location>
        <begin position="1186"/>
        <end position="1200"/>
    </location>
</feature>
<protein>
    <submittedName>
        <fullName evidence="4">Cohesin complex subunit SA-1/2</fullName>
    </submittedName>
</protein>
<dbReference type="EMBL" id="KI894036">
    <property type="protein sequence ID" value="OBR82114.1"/>
    <property type="molecule type" value="Genomic_DNA"/>
</dbReference>
<dbReference type="GO" id="GO:0003682">
    <property type="term" value="F:chromatin binding"/>
    <property type="evidence" value="ECO:0007669"/>
    <property type="project" value="TreeGrafter"/>
</dbReference>
<dbReference type="Pfam" id="PF24571">
    <property type="entry name" value="HEAT_SCC3-SA"/>
    <property type="match status" value="1"/>
</dbReference>
<dbReference type="STRING" id="1296121.A0A1A5ZWE0"/>
<dbReference type="InterPro" id="IPR020839">
    <property type="entry name" value="SCD"/>
</dbReference>
<organism evidence="4">
    <name type="scientific">Kwoniella dejecticola CBS 10117</name>
    <dbReference type="NCBI Taxonomy" id="1296121"/>
    <lineage>
        <taxon>Eukaryota</taxon>
        <taxon>Fungi</taxon>
        <taxon>Dikarya</taxon>
        <taxon>Basidiomycota</taxon>
        <taxon>Agaricomycotina</taxon>
        <taxon>Tremellomycetes</taxon>
        <taxon>Tremellales</taxon>
        <taxon>Cryptococcaceae</taxon>
        <taxon>Kwoniella</taxon>
    </lineage>
</organism>
<feature type="region of interest" description="Disordered" evidence="2">
    <location>
        <begin position="1"/>
        <end position="116"/>
    </location>
</feature>
<keyword evidence="1" id="KW-0175">Coiled coil</keyword>
<sequence>MSLSSPPPEQQEEEEPRRGGRVRKQVEKFEVPHVPGARKGKKKQIEADDEDSDLTEEEAEDDDDHEATPVKGKKRKSTGGDTSGKKKSKANGTAKKPRRKSAANTNGDGNADGEAVKNDSPLFTALLAPDIALQPLIDEWVETFQQAAGDDVSEQVSIHELITLIIRCCGINLDIEQAEATDQDGIQDAVERIQDESVRVASATYPLTSRGKQFNAFRKNIDYFLHNLIESLSLSSIIFDDGNNKDSHSNLLIPLVLNWLNCMSTSPLRPIRHTSTYMALKINSSLCDVASSVSKDLSLKQRQREAEIKKGGTSNAAQKRLKELEEKVKEAETRKVRLQEFFTEIFDAMFVHRVRDADPAIRADCLRELGVWTKKYPEYYVATSYLTYFTKGCNDTFAHARLETVRALSNLYSKDSFINNARTVTLRLVPRLIEMALRDVDHTVRVTAIHVITLIDKTGILADEDESDRSKVARLIFDQDPRVRKAVGGFTINLWEEQKEQLKTDWSGARVAKKKRAGKISEEEMAANLEWKSLATLLVETSHSLDDPNVEPSSSSQQAILPSTSTNVLTRANAAVESICSSYELWQDWQGLTDYLLLDHSTSDQDMWLLNEDEETFMLQFLIALIQREDQVSRSISQIAEEREDRSKKLMQILPRLFAKHQTDVSRIGGILSMLEHINLGLYLDLRQTKAYETLWDDVTKQFLHHTESAVLESAIRAINHLSTNTSMSATNDTKLTEMQESLFASLRDEIGAEDVALMMPEEENIAKLEAILLRILFMEKSRDISEIMEDEENQSSAWNIICALADRGRFGYKEESKMIELAVQIVLYHITWAFRKFTEVDSKDDGKVDTLKEKRDKAAEIFQELTLGDNTNTLDHVRRQAFISYLTIHLLFANPPKSEDLSQAAKAAPMTVEDETQHRLGGAFVAAVEKYAAEREAFIEAHGDEASAIPEDLTFLQLTSIMVAAIRKGVLEIEHAKEPLAHFGRLGPTYDAIVKKLVDALRDEGIYNKESETVQHVAGSALQQSFDLFLDSDSQDPVAPIALARLISTAFTIHGNHFAVLRQLHPSDVCDFHLEALDYIARRVSNYVKQEVATKSKEQKSRLQSKRFAALSFFKVLILLLQPIAAQDAVKIKTHLDDAIGSVGVEVTVNKGWDPYRAFEKRLISIASKDPNVKSLANKKVVQAEDTDLEENEEAEEVEQTPSRKRGKANALSKSNGDANGHRASSPLSPATDGGNDDEEEDGISTPTRNKKRAREASPGVNDEGDLDDLNPSPPPQPQDTSISLDLPADEDGNGHDLDMELDLNLDGVIPSQRERSQSVEAEPALKRRRTVKRY</sequence>
<proteinExistence type="predicted"/>
<evidence type="ECO:0000256" key="1">
    <source>
        <dbReference type="SAM" id="Coils"/>
    </source>
</evidence>
<evidence type="ECO:0000313" key="4">
    <source>
        <dbReference type="EMBL" id="OBR82114.1"/>
    </source>
</evidence>
<gene>
    <name evidence="4" type="ORF">I303_08028</name>
</gene>
<accession>A0A1A5ZWE0</accession>
<dbReference type="PANTHER" id="PTHR11199:SF0">
    <property type="entry name" value="LD34181P-RELATED"/>
    <property type="match status" value="1"/>
</dbReference>
<dbReference type="InterPro" id="IPR039662">
    <property type="entry name" value="Cohesin_Scc3/SA"/>
</dbReference>